<dbReference type="InterPro" id="IPR007430">
    <property type="entry name" value="VirB8"/>
</dbReference>
<dbReference type="Gene3D" id="3.10.450.230">
    <property type="entry name" value="VirB8 protein"/>
    <property type="match status" value="1"/>
</dbReference>
<dbReference type="GO" id="GO:0016020">
    <property type="term" value="C:membrane"/>
    <property type="evidence" value="ECO:0007669"/>
    <property type="project" value="UniProtKB-SubCell"/>
</dbReference>
<name>A0A917JUT4_9GAMM</name>
<dbReference type="EMBL" id="BMOB01000003">
    <property type="protein sequence ID" value="GGI82569.1"/>
    <property type="molecule type" value="Genomic_DNA"/>
</dbReference>
<keyword evidence="4 5" id="KW-0472">Membrane</keyword>
<dbReference type="CDD" id="cd16424">
    <property type="entry name" value="VirB8"/>
    <property type="match status" value="1"/>
</dbReference>
<dbReference type="AlphaFoldDB" id="A0A917JUT4"/>
<accession>A0A917JUT4</accession>
<evidence type="ECO:0000259" key="6">
    <source>
        <dbReference type="Pfam" id="PF04335"/>
    </source>
</evidence>
<comment type="caution">
    <text evidence="7">The sequence shown here is derived from an EMBL/GenBank/DDBJ whole genome shotgun (WGS) entry which is preliminary data.</text>
</comment>
<protein>
    <recommendedName>
        <fullName evidence="6">Bacterial virulence protein VirB8 domain-containing protein</fullName>
    </recommendedName>
</protein>
<evidence type="ECO:0000256" key="1">
    <source>
        <dbReference type="ARBA" id="ARBA00004167"/>
    </source>
</evidence>
<dbReference type="Proteomes" id="UP000630149">
    <property type="component" value="Unassembled WGS sequence"/>
</dbReference>
<evidence type="ECO:0000256" key="3">
    <source>
        <dbReference type="ARBA" id="ARBA00022989"/>
    </source>
</evidence>
<gene>
    <name evidence="7" type="primary">virB8</name>
    <name evidence="7" type="ORF">GCM10007966_09000</name>
</gene>
<sequence>MSVENSLNAYFKQARTWADDQFGRVSLSRKRYQVAFLTAMGLNIASMFVIGALAHYQTLVPLLVHHYDNGVITIEPVSQKNAPINRAQIESDIVRYIQHRESYEASSYRAQFNLVHLLSSANVAKEYTEEQSTSNKLSPIKLLGSIGKREVHIYSINFLDTVLENESDLHRDHHNLAEVVFSLTDTDKVTGKTSQSHYSALVSWRHKNPPESPEDRWQNWDGFEVIRYSKSPRSMEKIL</sequence>
<evidence type="ECO:0000256" key="2">
    <source>
        <dbReference type="ARBA" id="ARBA00022692"/>
    </source>
</evidence>
<keyword evidence="8" id="KW-1185">Reference proteome</keyword>
<feature type="domain" description="Bacterial virulence protein VirB8" evidence="6">
    <location>
        <begin position="13"/>
        <end position="231"/>
    </location>
</feature>
<keyword evidence="2 5" id="KW-0812">Transmembrane</keyword>
<keyword evidence="3 5" id="KW-1133">Transmembrane helix</keyword>
<feature type="transmembrane region" description="Helical" evidence="5">
    <location>
        <begin position="34"/>
        <end position="56"/>
    </location>
</feature>
<reference evidence="7" key="1">
    <citation type="journal article" date="2014" name="Int. J. Syst. Evol. Microbiol.">
        <title>Complete genome sequence of Corynebacterium casei LMG S-19264T (=DSM 44701T), isolated from a smear-ripened cheese.</title>
        <authorList>
            <consortium name="US DOE Joint Genome Institute (JGI-PGF)"/>
            <person name="Walter F."/>
            <person name="Albersmeier A."/>
            <person name="Kalinowski J."/>
            <person name="Ruckert C."/>
        </authorList>
    </citation>
    <scope>NUCLEOTIDE SEQUENCE</scope>
    <source>
        <strain evidence="7">JCM 13919</strain>
    </source>
</reference>
<evidence type="ECO:0000313" key="7">
    <source>
        <dbReference type="EMBL" id="GGI82569.1"/>
    </source>
</evidence>
<proteinExistence type="predicted"/>
<dbReference type="OrthoDB" id="5636057at2"/>
<dbReference type="RefSeq" id="WP_131776170.1">
    <property type="nucleotide sequence ID" value="NZ_BMOB01000003.1"/>
</dbReference>
<dbReference type="Pfam" id="PF04335">
    <property type="entry name" value="VirB8"/>
    <property type="match status" value="1"/>
</dbReference>
<reference evidence="7" key="2">
    <citation type="submission" date="2020-09" db="EMBL/GenBank/DDBJ databases">
        <authorList>
            <person name="Sun Q."/>
            <person name="Ohkuma M."/>
        </authorList>
    </citation>
    <scope>NUCLEOTIDE SEQUENCE</scope>
    <source>
        <strain evidence="7">JCM 13919</strain>
    </source>
</reference>
<organism evidence="7 8">
    <name type="scientific">Legionella impletisoli</name>
    <dbReference type="NCBI Taxonomy" id="343510"/>
    <lineage>
        <taxon>Bacteria</taxon>
        <taxon>Pseudomonadati</taxon>
        <taxon>Pseudomonadota</taxon>
        <taxon>Gammaproteobacteria</taxon>
        <taxon>Legionellales</taxon>
        <taxon>Legionellaceae</taxon>
        <taxon>Legionella</taxon>
    </lineage>
</organism>
<dbReference type="SUPFAM" id="SSF54427">
    <property type="entry name" value="NTF2-like"/>
    <property type="match status" value="1"/>
</dbReference>
<evidence type="ECO:0000256" key="4">
    <source>
        <dbReference type="ARBA" id="ARBA00023136"/>
    </source>
</evidence>
<evidence type="ECO:0000256" key="5">
    <source>
        <dbReference type="SAM" id="Phobius"/>
    </source>
</evidence>
<dbReference type="InterPro" id="IPR032710">
    <property type="entry name" value="NTF2-like_dom_sf"/>
</dbReference>
<evidence type="ECO:0000313" key="8">
    <source>
        <dbReference type="Proteomes" id="UP000630149"/>
    </source>
</evidence>
<comment type="subcellular location">
    <subcellularLocation>
        <location evidence="1">Membrane</location>
        <topology evidence="1">Single-pass membrane protein</topology>
    </subcellularLocation>
</comment>